<dbReference type="KEGG" id="svp:Pan189_26000"/>
<feature type="transmembrane region" description="Helical" evidence="1">
    <location>
        <begin position="126"/>
        <end position="147"/>
    </location>
</feature>
<keyword evidence="1" id="KW-0472">Membrane</keyword>
<proteinExistence type="predicted"/>
<keyword evidence="3" id="KW-1185">Reference proteome</keyword>
<keyword evidence="1" id="KW-0812">Transmembrane</keyword>
<name>A0A517R2U8_9PLAN</name>
<gene>
    <name evidence="2" type="ORF">Pan189_26000</name>
</gene>
<evidence type="ECO:0000256" key="1">
    <source>
        <dbReference type="SAM" id="Phobius"/>
    </source>
</evidence>
<evidence type="ECO:0000313" key="2">
    <source>
        <dbReference type="EMBL" id="QDT38210.1"/>
    </source>
</evidence>
<keyword evidence="1" id="KW-1133">Transmembrane helix</keyword>
<evidence type="ECO:0000313" key="3">
    <source>
        <dbReference type="Proteomes" id="UP000317318"/>
    </source>
</evidence>
<protein>
    <submittedName>
        <fullName evidence="2">Uncharacterized protein</fullName>
    </submittedName>
</protein>
<feature type="transmembrane region" description="Helical" evidence="1">
    <location>
        <begin position="6"/>
        <end position="28"/>
    </location>
</feature>
<dbReference type="Proteomes" id="UP000317318">
    <property type="component" value="Chromosome"/>
</dbReference>
<dbReference type="AlphaFoldDB" id="A0A517R2U8"/>
<dbReference type="EMBL" id="CP036268">
    <property type="protein sequence ID" value="QDT38210.1"/>
    <property type="molecule type" value="Genomic_DNA"/>
</dbReference>
<feature type="transmembrane region" description="Helical" evidence="1">
    <location>
        <begin position="35"/>
        <end position="56"/>
    </location>
</feature>
<feature type="transmembrane region" description="Helical" evidence="1">
    <location>
        <begin position="93"/>
        <end position="114"/>
    </location>
</feature>
<organism evidence="2 3">
    <name type="scientific">Stratiformator vulcanicus</name>
    <dbReference type="NCBI Taxonomy" id="2527980"/>
    <lineage>
        <taxon>Bacteria</taxon>
        <taxon>Pseudomonadati</taxon>
        <taxon>Planctomycetota</taxon>
        <taxon>Planctomycetia</taxon>
        <taxon>Planctomycetales</taxon>
        <taxon>Planctomycetaceae</taxon>
        <taxon>Stratiformator</taxon>
    </lineage>
</organism>
<accession>A0A517R2U8</accession>
<reference evidence="2 3" key="1">
    <citation type="submission" date="2019-02" db="EMBL/GenBank/DDBJ databases">
        <title>Deep-cultivation of Planctomycetes and their phenomic and genomic characterization uncovers novel biology.</title>
        <authorList>
            <person name="Wiegand S."/>
            <person name="Jogler M."/>
            <person name="Boedeker C."/>
            <person name="Pinto D."/>
            <person name="Vollmers J."/>
            <person name="Rivas-Marin E."/>
            <person name="Kohn T."/>
            <person name="Peeters S.H."/>
            <person name="Heuer A."/>
            <person name="Rast P."/>
            <person name="Oberbeckmann S."/>
            <person name="Bunk B."/>
            <person name="Jeske O."/>
            <person name="Meyerdierks A."/>
            <person name="Storesund J.E."/>
            <person name="Kallscheuer N."/>
            <person name="Luecker S."/>
            <person name="Lage O.M."/>
            <person name="Pohl T."/>
            <person name="Merkel B.J."/>
            <person name="Hornburger P."/>
            <person name="Mueller R.-W."/>
            <person name="Bruemmer F."/>
            <person name="Labrenz M."/>
            <person name="Spormann A.M."/>
            <person name="Op den Camp H."/>
            <person name="Overmann J."/>
            <person name="Amann R."/>
            <person name="Jetten M.S.M."/>
            <person name="Mascher T."/>
            <person name="Medema M.H."/>
            <person name="Devos D.P."/>
            <person name="Kaster A.-K."/>
            <person name="Ovreas L."/>
            <person name="Rohde M."/>
            <person name="Galperin M.Y."/>
            <person name="Jogler C."/>
        </authorList>
    </citation>
    <scope>NUCLEOTIDE SEQUENCE [LARGE SCALE GENOMIC DNA]</scope>
    <source>
        <strain evidence="2 3">Pan189</strain>
    </source>
</reference>
<sequence>MNAAQIHLMTVHIPVLGMPVTALLMAIAVWKKSDLLWSVGVWFLFGVTLLGGIAYLSGPAAYEVLDEWNFLPWVEGPEETKGLIEDHAAVAKGVYFTSLIPAVMALAQFIRVLGGDSWPKWMKITLPVLLILLSVGFAYTAHLGGMIRHPEIYRSAPLLDLS</sequence>